<organism evidence="2 3">
    <name type="scientific">Periplaneta americana</name>
    <name type="common">American cockroach</name>
    <name type="synonym">Blatta americana</name>
    <dbReference type="NCBI Taxonomy" id="6978"/>
    <lineage>
        <taxon>Eukaryota</taxon>
        <taxon>Metazoa</taxon>
        <taxon>Ecdysozoa</taxon>
        <taxon>Arthropoda</taxon>
        <taxon>Hexapoda</taxon>
        <taxon>Insecta</taxon>
        <taxon>Pterygota</taxon>
        <taxon>Neoptera</taxon>
        <taxon>Polyneoptera</taxon>
        <taxon>Dictyoptera</taxon>
        <taxon>Blattodea</taxon>
        <taxon>Blattoidea</taxon>
        <taxon>Blattidae</taxon>
        <taxon>Blattinae</taxon>
        <taxon>Periplaneta</taxon>
    </lineage>
</organism>
<dbReference type="Proteomes" id="UP001148838">
    <property type="component" value="Unassembled WGS sequence"/>
</dbReference>
<evidence type="ECO:0000256" key="1">
    <source>
        <dbReference type="SAM" id="MobiDB-lite"/>
    </source>
</evidence>
<sequence>MIPGSNTESYPAFDHIGLRGKPRKKPQPEFATAEVRAYISVAGVPEFCPAGVLLHATKSTDMSLSHLSTLKCRRPGPGSNPQSRAQKASAIPTTLPRPT</sequence>
<proteinExistence type="predicted"/>
<gene>
    <name evidence="2" type="ORF">ANN_01159</name>
</gene>
<feature type="region of interest" description="Disordered" evidence="1">
    <location>
        <begin position="69"/>
        <end position="99"/>
    </location>
</feature>
<keyword evidence="3" id="KW-1185">Reference proteome</keyword>
<protein>
    <submittedName>
        <fullName evidence="2">Uncharacterized protein</fullName>
    </submittedName>
</protein>
<comment type="caution">
    <text evidence="2">The sequence shown here is derived from an EMBL/GenBank/DDBJ whole genome shotgun (WGS) entry which is preliminary data.</text>
</comment>
<reference evidence="2 3" key="1">
    <citation type="journal article" date="2022" name="Allergy">
        <title>Genome assembly and annotation of Periplaneta americana reveal a comprehensive cockroach allergen profile.</title>
        <authorList>
            <person name="Wang L."/>
            <person name="Xiong Q."/>
            <person name="Saelim N."/>
            <person name="Wang L."/>
            <person name="Nong W."/>
            <person name="Wan A.T."/>
            <person name="Shi M."/>
            <person name="Liu X."/>
            <person name="Cao Q."/>
            <person name="Hui J.H.L."/>
            <person name="Sookrung N."/>
            <person name="Leung T.F."/>
            <person name="Tungtrongchitr A."/>
            <person name="Tsui S.K.W."/>
        </authorList>
    </citation>
    <scope>NUCLEOTIDE SEQUENCE [LARGE SCALE GENOMIC DNA]</scope>
    <source>
        <strain evidence="2">PWHHKU_190912</strain>
    </source>
</reference>
<name>A0ABQ8TSU6_PERAM</name>
<evidence type="ECO:0000313" key="2">
    <source>
        <dbReference type="EMBL" id="KAJ4449755.1"/>
    </source>
</evidence>
<accession>A0ABQ8TSU6</accession>
<feature type="region of interest" description="Disordered" evidence="1">
    <location>
        <begin position="1"/>
        <end position="28"/>
    </location>
</feature>
<evidence type="ECO:0000313" key="3">
    <source>
        <dbReference type="Proteomes" id="UP001148838"/>
    </source>
</evidence>
<dbReference type="EMBL" id="JAJSOF020000003">
    <property type="protein sequence ID" value="KAJ4449755.1"/>
    <property type="molecule type" value="Genomic_DNA"/>
</dbReference>